<comment type="caution">
    <text evidence="7">The sequence shown here is derived from an EMBL/GenBank/DDBJ whole genome shotgun (WGS) entry which is preliminary data.</text>
</comment>
<dbReference type="InterPro" id="IPR028941">
    <property type="entry name" value="WHIM2_dom"/>
</dbReference>
<evidence type="ECO:0000259" key="5">
    <source>
        <dbReference type="PROSITE" id="PS50827"/>
    </source>
</evidence>
<name>A0ABP9YC42_9FUNG</name>
<dbReference type="InterPro" id="IPR013136">
    <property type="entry name" value="WSTF_Acf1_Cbp146"/>
</dbReference>
<keyword evidence="2 3" id="KW-0539">Nucleus</keyword>
<comment type="subcellular location">
    <subcellularLocation>
        <location evidence="1 3">Nucleus</location>
    </subcellularLocation>
</comment>
<evidence type="ECO:0000256" key="2">
    <source>
        <dbReference type="ARBA" id="ARBA00023242"/>
    </source>
</evidence>
<feature type="compositionally biased region" description="Basic and acidic residues" evidence="4">
    <location>
        <begin position="674"/>
        <end position="710"/>
    </location>
</feature>
<keyword evidence="8" id="KW-1185">Reference proteome</keyword>
<evidence type="ECO:0000313" key="7">
    <source>
        <dbReference type="EMBL" id="GAA5804529.1"/>
    </source>
</evidence>
<dbReference type="PROSITE" id="PS51136">
    <property type="entry name" value="WAC"/>
    <property type="match status" value="1"/>
</dbReference>
<dbReference type="PANTHER" id="PTHR32075:SF6">
    <property type="entry name" value="ISWI CHROMATIN-REMODELING COMPLEX SUBUNIT YPL216W-RELATED"/>
    <property type="match status" value="1"/>
</dbReference>
<dbReference type="Pfam" id="PF15613">
    <property type="entry name" value="WSD"/>
    <property type="match status" value="1"/>
</dbReference>
<feature type="domain" description="DDT" evidence="5">
    <location>
        <begin position="347"/>
        <end position="407"/>
    </location>
</feature>
<dbReference type="Pfam" id="PF02791">
    <property type="entry name" value="DDT"/>
    <property type="match status" value="1"/>
</dbReference>
<evidence type="ECO:0000256" key="1">
    <source>
        <dbReference type="ARBA" id="ARBA00004123"/>
    </source>
</evidence>
<dbReference type="Pfam" id="PF10537">
    <property type="entry name" value="WAC_Acf1_DNA_bd"/>
    <property type="match status" value="1"/>
</dbReference>
<feature type="compositionally biased region" description="Basic and acidic residues" evidence="4">
    <location>
        <begin position="656"/>
        <end position="667"/>
    </location>
</feature>
<protein>
    <submittedName>
        <fullName evidence="7">Uncharacterized protein</fullName>
    </submittedName>
</protein>
<gene>
    <name evidence="7" type="ORF">HPULCUR_010027</name>
</gene>
<feature type="region of interest" description="Disordered" evidence="4">
    <location>
        <begin position="886"/>
        <end position="916"/>
    </location>
</feature>
<dbReference type="Proteomes" id="UP001476247">
    <property type="component" value="Unassembled WGS sequence"/>
</dbReference>
<dbReference type="InterPro" id="IPR018501">
    <property type="entry name" value="DDT_dom"/>
</dbReference>
<dbReference type="PROSITE" id="PS50827">
    <property type="entry name" value="DDT"/>
    <property type="match status" value="1"/>
</dbReference>
<feature type="compositionally biased region" description="Basic and acidic residues" evidence="4">
    <location>
        <begin position="611"/>
        <end position="621"/>
    </location>
</feature>
<dbReference type="SMART" id="SM00571">
    <property type="entry name" value="DDT"/>
    <property type="match status" value="1"/>
</dbReference>
<sequence length="926" mass="106906">MPLLKRKRLPPVQCPPYDADKKESRNTTVWYSPLTKEIFKDYSEYLKRTGLYRKPIWQCESTGKSNLTYKEALESERLEKERVQDKLPEQLQKRVLLRVQFQTARLDAVVEDVYQYFSNRYVDGEILNCVWDDNIAYTSKVLGVAKESEIPAPDTLNEDKQVFAYYKVQLIDENAEGIEDCIKVVPDYKLKRDRLAFSKNLLKKFIKEYTVKDSYIGAPWIVRPDTAQRFGIDTNLPHDLQIAKEIAYSKSRKKRSEAAAAVAAIHTGDTHGSDDKKAVMIDARRLESTLKYPMEDLNVPIYRRDPSGSGPIIDMTPGTEGHNAIPLNPTGGMPTRPEPNRHSTVPDECYGSFLMVWSFLGVFSQPLKLSPFGLDDFENALHHNSHTTILIESNIALLNAIIKQRDRLKKESLGHGSTAVQAINSLYGTGYLACRTNTPLPYAKASNNYTSDDEDDEDDDDDEEKNHTVWRAQSKIQRRVSTTERGCGSKEIEAIGLNWDNGTIDTEEERVGWEDILIGFINQLAPVESLPDVDRILSQFVPHTGSTLEERERAYIGLSLRDKIKIFELLLSVANESHVVKSYMEECQDQMTELRKQKIELSRERRRIHTERREMDDKQNEENAQNPEAAESESDSDDDSNASDNDEDSALLKAQRRAEQLSRHESRQATMKRRQQEREEREAKRLKLHHLQREEARVRNQEQKMRNDARRRLDEDERLMHKKEEHVERDMRKYSTHRIKPLGRDKFYNRYYYLDDIGGTLVHGSGKLFVQCPTDTDLMNIRERDLIESLDTTVTLPCGRGGGVSFVRELLKGQGLLKEADYVEKRLECLNNNNNNGDAINEWWQSYDGPEDLQKLLEWLNPKGIREFRLKREIEKQLTNLTNGMKKRVSDQTVSNKHETARRNTRSKATPQFPPGSWLAYTNKLA</sequence>
<organism evidence="7 8">
    <name type="scientific">Helicostylum pulchrum</name>
    <dbReference type="NCBI Taxonomy" id="562976"/>
    <lineage>
        <taxon>Eukaryota</taxon>
        <taxon>Fungi</taxon>
        <taxon>Fungi incertae sedis</taxon>
        <taxon>Mucoromycota</taxon>
        <taxon>Mucoromycotina</taxon>
        <taxon>Mucoromycetes</taxon>
        <taxon>Mucorales</taxon>
        <taxon>Mucorineae</taxon>
        <taxon>Mucoraceae</taxon>
        <taxon>Helicostylum</taxon>
    </lineage>
</organism>
<feature type="domain" description="WAC" evidence="6">
    <location>
        <begin position="27"/>
        <end position="134"/>
    </location>
</feature>
<dbReference type="EMBL" id="BAABUJ010000035">
    <property type="protein sequence ID" value="GAA5804529.1"/>
    <property type="molecule type" value="Genomic_DNA"/>
</dbReference>
<accession>A0ABP9YC42</accession>
<evidence type="ECO:0000256" key="4">
    <source>
        <dbReference type="SAM" id="MobiDB-lite"/>
    </source>
</evidence>
<proteinExistence type="predicted"/>
<evidence type="ECO:0000256" key="3">
    <source>
        <dbReference type="PROSITE-ProRule" id="PRU00475"/>
    </source>
</evidence>
<reference evidence="7 8" key="1">
    <citation type="submission" date="2024-04" db="EMBL/GenBank/DDBJ databases">
        <title>genome sequences of Mucor flavus KT1a and Helicostylum pulchrum KT1b strains isolation_sourced from the surface of a dry-aged beef.</title>
        <authorList>
            <person name="Toyotome T."/>
            <person name="Hosono M."/>
            <person name="Torimaru M."/>
            <person name="Fukuda K."/>
            <person name="Mikami N."/>
        </authorList>
    </citation>
    <scope>NUCLEOTIDE SEQUENCE [LARGE SCALE GENOMIC DNA]</scope>
    <source>
        <strain evidence="7 8">KT1b</strain>
    </source>
</reference>
<feature type="region of interest" description="Disordered" evidence="4">
    <location>
        <begin position="443"/>
        <end position="466"/>
    </location>
</feature>
<evidence type="ECO:0000313" key="8">
    <source>
        <dbReference type="Proteomes" id="UP001476247"/>
    </source>
</evidence>
<evidence type="ECO:0000259" key="6">
    <source>
        <dbReference type="PROSITE" id="PS51136"/>
    </source>
</evidence>
<feature type="compositionally biased region" description="Acidic residues" evidence="4">
    <location>
        <begin position="630"/>
        <end position="649"/>
    </location>
</feature>
<dbReference type="PANTHER" id="PTHR32075">
    <property type="entry name" value="ISWI CHROMATIN-REMODELING COMPLEX SUBUNIT YPL216W-RELATED"/>
    <property type="match status" value="1"/>
</dbReference>
<feature type="region of interest" description="Disordered" evidence="4">
    <location>
        <begin position="605"/>
        <end position="710"/>
    </location>
</feature>
<feature type="compositionally biased region" description="Acidic residues" evidence="4">
    <location>
        <begin position="451"/>
        <end position="463"/>
    </location>
</feature>